<reference evidence="1 2" key="1">
    <citation type="journal article" date="2023" name="Plants (Basel)">
        <title>Bridging the Gap: Combining Genomics and Transcriptomics Approaches to Understand Stylosanthes scabra, an Orphan Legume from the Brazilian Caatinga.</title>
        <authorList>
            <person name="Ferreira-Neto J.R.C."/>
            <person name="da Silva M.D."/>
            <person name="Binneck E."/>
            <person name="de Melo N.F."/>
            <person name="da Silva R.H."/>
            <person name="de Melo A.L.T.M."/>
            <person name="Pandolfi V."/>
            <person name="Bustamante F.O."/>
            <person name="Brasileiro-Vidal A.C."/>
            <person name="Benko-Iseppon A.M."/>
        </authorList>
    </citation>
    <scope>NUCLEOTIDE SEQUENCE [LARGE SCALE GENOMIC DNA]</scope>
    <source>
        <tissue evidence="1">Leaves</tissue>
    </source>
</reference>
<gene>
    <name evidence="1" type="ORF">PIB30_072773</name>
</gene>
<evidence type="ECO:0000313" key="2">
    <source>
        <dbReference type="Proteomes" id="UP001341840"/>
    </source>
</evidence>
<protein>
    <submittedName>
        <fullName evidence="1">Uncharacterized protein</fullName>
    </submittedName>
</protein>
<sequence>MILKLQSKYGEQGTFLPAPKIVIVEFVGEGNESILETALSSNEESHGRSILHFGYHVEEAKKVESRKPFIGAVIHLLVRPNFGDPYFCPICCLVVSHCAEISQQH</sequence>
<evidence type="ECO:0000313" key="1">
    <source>
        <dbReference type="EMBL" id="MED6199105.1"/>
    </source>
</evidence>
<organism evidence="1 2">
    <name type="scientific">Stylosanthes scabra</name>
    <dbReference type="NCBI Taxonomy" id="79078"/>
    <lineage>
        <taxon>Eukaryota</taxon>
        <taxon>Viridiplantae</taxon>
        <taxon>Streptophyta</taxon>
        <taxon>Embryophyta</taxon>
        <taxon>Tracheophyta</taxon>
        <taxon>Spermatophyta</taxon>
        <taxon>Magnoliopsida</taxon>
        <taxon>eudicotyledons</taxon>
        <taxon>Gunneridae</taxon>
        <taxon>Pentapetalae</taxon>
        <taxon>rosids</taxon>
        <taxon>fabids</taxon>
        <taxon>Fabales</taxon>
        <taxon>Fabaceae</taxon>
        <taxon>Papilionoideae</taxon>
        <taxon>50 kb inversion clade</taxon>
        <taxon>dalbergioids sensu lato</taxon>
        <taxon>Dalbergieae</taxon>
        <taxon>Pterocarpus clade</taxon>
        <taxon>Stylosanthes</taxon>
    </lineage>
</organism>
<comment type="caution">
    <text evidence="1">The sequence shown here is derived from an EMBL/GenBank/DDBJ whole genome shotgun (WGS) entry which is preliminary data.</text>
</comment>
<name>A0ABU6XP64_9FABA</name>
<accession>A0ABU6XP64</accession>
<dbReference type="EMBL" id="JASCZI010212317">
    <property type="protein sequence ID" value="MED6199105.1"/>
    <property type="molecule type" value="Genomic_DNA"/>
</dbReference>
<dbReference type="Proteomes" id="UP001341840">
    <property type="component" value="Unassembled WGS sequence"/>
</dbReference>
<proteinExistence type="predicted"/>
<keyword evidence="2" id="KW-1185">Reference proteome</keyword>